<gene>
    <name evidence="10" type="ORF">FD755_004662</name>
</gene>
<evidence type="ECO:0000256" key="3">
    <source>
        <dbReference type="ARBA" id="ARBA00022525"/>
    </source>
</evidence>
<dbReference type="GO" id="GO:0005576">
    <property type="term" value="C:extracellular region"/>
    <property type="evidence" value="ECO:0007669"/>
    <property type="project" value="UniProtKB-SubCell"/>
</dbReference>
<dbReference type="SUPFAM" id="SSF57440">
    <property type="entry name" value="Kringle-like"/>
    <property type="match status" value="2"/>
</dbReference>
<keyword evidence="6" id="KW-0278">Fertilization</keyword>
<feature type="domain" description="Fibronectin type-II" evidence="9">
    <location>
        <begin position="59"/>
        <end position="103"/>
    </location>
</feature>
<evidence type="ECO:0000256" key="8">
    <source>
        <dbReference type="SAM" id="SignalP"/>
    </source>
</evidence>
<feature type="chain" id="PRO_5023929571" description="Fibronectin type-II domain-containing protein" evidence="8">
    <location>
        <begin position="26"/>
        <end position="152"/>
    </location>
</feature>
<feature type="disulfide bond" evidence="7">
    <location>
        <begin position="109"/>
        <end position="135"/>
    </location>
</feature>
<dbReference type="InterPro" id="IPR036943">
    <property type="entry name" value="FN_type2_sf"/>
</dbReference>
<protein>
    <recommendedName>
        <fullName evidence="9">Fibronectin type-II domain-containing protein</fullName>
    </recommendedName>
</protein>
<dbReference type="Proteomes" id="UP000326062">
    <property type="component" value="Chromosome 2"/>
</dbReference>
<keyword evidence="11" id="KW-1185">Reference proteome</keyword>
<dbReference type="SMART" id="SM00059">
    <property type="entry name" value="FN2"/>
    <property type="match status" value="2"/>
</dbReference>
<evidence type="ECO:0000313" key="11">
    <source>
        <dbReference type="Proteomes" id="UP000326062"/>
    </source>
</evidence>
<dbReference type="PANTHER" id="PTHR22918">
    <property type="entry name" value="SEMINAL PLASMA PROTEIN"/>
    <property type="match status" value="1"/>
</dbReference>
<keyword evidence="4" id="KW-0677">Repeat</keyword>
<evidence type="ECO:0000256" key="5">
    <source>
        <dbReference type="ARBA" id="ARBA00023157"/>
    </source>
</evidence>
<dbReference type="GO" id="GO:0008201">
    <property type="term" value="F:heparin binding"/>
    <property type="evidence" value="ECO:0007669"/>
    <property type="project" value="TreeGrafter"/>
</dbReference>
<dbReference type="InterPro" id="IPR013806">
    <property type="entry name" value="Kringle-like"/>
</dbReference>
<feature type="domain" description="Fibronectin type-II" evidence="9">
    <location>
        <begin position="104"/>
        <end position="152"/>
    </location>
</feature>
<dbReference type="PROSITE" id="PS00023">
    <property type="entry name" value="FN2_1"/>
    <property type="match status" value="1"/>
</dbReference>
<evidence type="ECO:0000256" key="2">
    <source>
        <dbReference type="ARBA" id="ARBA00010011"/>
    </source>
</evidence>
<dbReference type="EMBL" id="VCEB01000002">
    <property type="protein sequence ID" value="KAB0382745.1"/>
    <property type="molecule type" value="Genomic_DNA"/>
</dbReference>
<dbReference type="PANTHER" id="PTHR22918:SF1">
    <property type="entry name" value="FIBRONECTIN TYPE-II DOMAIN-CONTAINING PROTEIN"/>
    <property type="match status" value="1"/>
</dbReference>
<accession>A0A5J5MRH9</accession>
<comment type="caution">
    <text evidence="10">The sequence shown here is derived from an EMBL/GenBank/DDBJ whole genome shotgun (WGS) entry which is preliminary data.</text>
</comment>
<keyword evidence="8" id="KW-0732">Signal</keyword>
<keyword evidence="5 7" id="KW-1015">Disulfide bond</keyword>
<name>A0A5J5MRH9_MUNRE</name>
<dbReference type="GO" id="GO:0048240">
    <property type="term" value="P:sperm capacitation"/>
    <property type="evidence" value="ECO:0007669"/>
    <property type="project" value="TreeGrafter"/>
</dbReference>
<evidence type="ECO:0000256" key="6">
    <source>
        <dbReference type="ARBA" id="ARBA00023279"/>
    </source>
</evidence>
<dbReference type="GO" id="GO:0009986">
    <property type="term" value="C:cell surface"/>
    <property type="evidence" value="ECO:0007669"/>
    <property type="project" value="TreeGrafter"/>
</dbReference>
<dbReference type="FunFam" id="2.10.10.10:FF:000003">
    <property type="entry name" value="binder of sperm protein homolog 1"/>
    <property type="match status" value="1"/>
</dbReference>
<evidence type="ECO:0000256" key="1">
    <source>
        <dbReference type="ARBA" id="ARBA00004613"/>
    </source>
</evidence>
<comment type="caution">
    <text evidence="7">Lacks conserved residue(s) required for the propagation of feature annotation.</text>
</comment>
<dbReference type="Pfam" id="PF00040">
    <property type="entry name" value="fn2"/>
    <property type="match status" value="2"/>
</dbReference>
<evidence type="ECO:0000256" key="4">
    <source>
        <dbReference type="ARBA" id="ARBA00022737"/>
    </source>
</evidence>
<feature type="disulfide bond" evidence="7">
    <location>
        <begin position="123"/>
        <end position="150"/>
    </location>
</feature>
<sequence>MAPRLGLFLIWAGASVFLQLHPVNADKPLMDEYYLLPPIYTTEVPGTFADSKVEEPHKEESPPCAFPFTYRGVKYYKCTSVDFAAEWCSLDEHYVGRRKTCSREDRPKCHFPFTYRKKRYFRCTTEGSAYGYAWCSLTPNFEQDYIWQYCDR</sequence>
<dbReference type="PROSITE" id="PS51092">
    <property type="entry name" value="FN2_2"/>
    <property type="match status" value="2"/>
</dbReference>
<dbReference type="Gene3D" id="2.10.10.10">
    <property type="entry name" value="Fibronectin, type II, collagen-binding"/>
    <property type="match status" value="2"/>
</dbReference>
<feature type="signal peptide" evidence="8">
    <location>
        <begin position="1"/>
        <end position="25"/>
    </location>
</feature>
<evidence type="ECO:0000313" key="10">
    <source>
        <dbReference type="EMBL" id="KAB0382745.1"/>
    </source>
</evidence>
<dbReference type="PRINTS" id="PR00013">
    <property type="entry name" value="FNTYPEII"/>
</dbReference>
<organism evidence="10 11">
    <name type="scientific">Muntiacus reevesi</name>
    <name type="common">Reeves' muntjac</name>
    <name type="synonym">Cervus reevesi</name>
    <dbReference type="NCBI Taxonomy" id="9886"/>
    <lineage>
        <taxon>Eukaryota</taxon>
        <taxon>Metazoa</taxon>
        <taxon>Chordata</taxon>
        <taxon>Craniata</taxon>
        <taxon>Vertebrata</taxon>
        <taxon>Euteleostomi</taxon>
        <taxon>Mammalia</taxon>
        <taxon>Eutheria</taxon>
        <taxon>Laurasiatheria</taxon>
        <taxon>Artiodactyla</taxon>
        <taxon>Ruminantia</taxon>
        <taxon>Pecora</taxon>
        <taxon>Cervidae</taxon>
        <taxon>Muntiacinae</taxon>
        <taxon>Muntiacus</taxon>
    </lineage>
</organism>
<proteinExistence type="inferred from homology"/>
<comment type="similarity">
    <text evidence="2">Belongs to the seminal plasma protein family.</text>
</comment>
<dbReference type="InterPro" id="IPR000562">
    <property type="entry name" value="FN_type2_dom"/>
</dbReference>
<comment type="subcellular location">
    <subcellularLocation>
        <location evidence="1">Secreted</location>
    </subcellularLocation>
</comment>
<dbReference type="AlphaFoldDB" id="A0A5J5MRH9"/>
<evidence type="ECO:0000256" key="7">
    <source>
        <dbReference type="PROSITE-ProRule" id="PRU00479"/>
    </source>
</evidence>
<dbReference type="CDD" id="cd00062">
    <property type="entry name" value="FN2"/>
    <property type="match status" value="1"/>
</dbReference>
<dbReference type="InterPro" id="IPR051666">
    <property type="entry name" value="SP_Capacitation_Regulator"/>
</dbReference>
<keyword evidence="3" id="KW-0964">Secreted</keyword>
<evidence type="ECO:0000259" key="9">
    <source>
        <dbReference type="PROSITE" id="PS51092"/>
    </source>
</evidence>
<reference evidence="10 11" key="1">
    <citation type="submission" date="2019-06" db="EMBL/GenBank/DDBJ databases">
        <title>Discovery of a novel chromosome fission-fusion reversal in muntjac.</title>
        <authorList>
            <person name="Mudd A.B."/>
            <person name="Bredeson J.V."/>
            <person name="Baum R."/>
            <person name="Hockemeyer D."/>
            <person name="Rokhsar D.S."/>
        </authorList>
    </citation>
    <scope>NUCLEOTIDE SEQUENCE [LARGE SCALE GENOMIC DNA]</scope>
    <source>
        <strain evidence="10">UCam_UCB_Mr</strain>
        <tissue evidence="10">Fibroblast cell line</tissue>
    </source>
</reference>